<organism evidence="1 2">
    <name type="scientific">Paractinoplanes hotanensis</name>
    <dbReference type="NCBI Taxonomy" id="2906497"/>
    <lineage>
        <taxon>Bacteria</taxon>
        <taxon>Bacillati</taxon>
        <taxon>Actinomycetota</taxon>
        <taxon>Actinomycetes</taxon>
        <taxon>Micromonosporales</taxon>
        <taxon>Micromonosporaceae</taxon>
        <taxon>Paractinoplanes</taxon>
    </lineage>
</organism>
<sequence>MTKSGLTVSYGYDGAGRRAPRTAGGATAGYLYDGLNTVQQRRKHCRLG</sequence>
<evidence type="ECO:0000313" key="2">
    <source>
        <dbReference type="Proteomes" id="UP001523216"/>
    </source>
</evidence>
<dbReference type="Proteomes" id="UP001523216">
    <property type="component" value="Unassembled WGS sequence"/>
</dbReference>
<comment type="caution">
    <text evidence="1">The sequence shown here is derived from an EMBL/GenBank/DDBJ whole genome shotgun (WGS) entry which is preliminary data.</text>
</comment>
<name>A0ABT0YIA4_9ACTN</name>
<dbReference type="RefSeq" id="WP_251804948.1">
    <property type="nucleotide sequence ID" value="NZ_JAMQOL010000116.1"/>
</dbReference>
<dbReference type="EMBL" id="JAMQOL010000116">
    <property type="protein sequence ID" value="MCM4085217.1"/>
    <property type="molecule type" value="Genomic_DNA"/>
</dbReference>
<protein>
    <recommendedName>
        <fullName evidence="3">YD repeat-containing protein</fullName>
    </recommendedName>
</protein>
<reference evidence="1 2" key="1">
    <citation type="submission" date="2022-06" db="EMBL/GenBank/DDBJ databases">
        <title>Actinoplanes abujensis sp. nov., isolated from Nigerian arid soil.</title>
        <authorList>
            <person name="Ding P."/>
        </authorList>
    </citation>
    <scope>NUCLEOTIDE SEQUENCE [LARGE SCALE GENOMIC DNA]</scope>
    <source>
        <strain evidence="2">TRM88002</strain>
    </source>
</reference>
<gene>
    <name evidence="1" type="ORF">LXN57_47620</name>
</gene>
<proteinExistence type="predicted"/>
<evidence type="ECO:0000313" key="1">
    <source>
        <dbReference type="EMBL" id="MCM4085217.1"/>
    </source>
</evidence>
<evidence type="ECO:0008006" key="3">
    <source>
        <dbReference type="Google" id="ProtNLM"/>
    </source>
</evidence>
<accession>A0ABT0YIA4</accession>
<keyword evidence="2" id="KW-1185">Reference proteome</keyword>